<accession>A0A2P2LJ32</accession>
<dbReference type="AlphaFoldDB" id="A0A2P2LJ32"/>
<name>A0A2P2LJ32_RHIMU</name>
<reference evidence="1" key="1">
    <citation type="submission" date="2018-02" db="EMBL/GenBank/DDBJ databases">
        <title>Rhizophora mucronata_Transcriptome.</title>
        <authorList>
            <person name="Meera S.P."/>
            <person name="Sreeshan A."/>
            <person name="Augustine A."/>
        </authorList>
    </citation>
    <scope>NUCLEOTIDE SEQUENCE</scope>
    <source>
        <tissue evidence="1">Leaf</tissue>
    </source>
</reference>
<sequence>MYNSVLREKLGTCQLKVPFVFTLVYQVILI</sequence>
<dbReference type="EMBL" id="GGEC01037503">
    <property type="protein sequence ID" value="MBX17987.1"/>
    <property type="molecule type" value="Transcribed_RNA"/>
</dbReference>
<evidence type="ECO:0000313" key="1">
    <source>
        <dbReference type="EMBL" id="MBX17987.1"/>
    </source>
</evidence>
<proteinExistence type="predicted"/>
<protein>
    <submittedName>
        <fullName evidence="1">Uncharacterized protein</fullName>
    </submittedName>
</protein>
<organism evidence="1">
    <name type="scientific">Rhizophora mucronata</name>
    <name type="common">Asiatic mangrove</name>
    <dbReference type="NCBI Taxonomy" id="61149"/>
    <lineage>
        <taxon>Eukaryota</taxon>
        <taxon>Viridiplantae</taxon>
        <taxon>Streptophyta</taxon>
        <taxon>Embryophyta</taxon>
        <taxon>Tracheophyta</taxon>
        <taxon>Spermatophyta</taxon>
        <taxon>Magnoliopsida</taxon>
        <taxon>eudicotyledons</taxon>
        <taxon>Gunneridae</taxon>
        <taxon>Pentapetalae</taxon>
        <taxon>rosids</taxon>
        <taxon>fabids</taxon>
        <taxon>Malpighiales</taxon>
        <taxon>Rhizophoraceae</taxon>
        <taxon>Rhizophora</taxon>
    </lineage>
</organism>